<proteinExistence type="predicted"/>
<feature type="coiled-coil region" evidence="1">
    <location>
        <begin position="181"/>
        <end position="211"/>
    </location>
</feature>
<name>A0A0C3RUX1_PHLG1</name>
<reference evidence="3 4" key="1">
    <citation type="journal article" date="2014" name="PLoS Genet.">
        <title>Analysis of the Phlebiopsis gigantea genome, transcriptome and secretome provides insight into its pioneer colonization strategies of wood.</title>
        <authorList>
            <person name="Hori C."/>
            <person name="Ishida T."/>
            <person name="Igarashi K."/>
            <person name="Samejima M."/>
            <person name="Suzuki H."/>
            <person name="Master E."/>
            <person name="Ferreira P."/>
            <person name="Ruiz-Duenas F.J."/>
            <person name="Held B."/>
            <person name="Canessa P."/>
            <person name="Larrondo L.F."/>
            <person name="Schmoll M."/>
            <person name="Druzhinina I.S."/>
            <person name="Kubicek C.P."/>
            <person name="Gaskell J.A."/>
            <person name="Kersten P."/>
            <person name="St John F."/>
            <person name="Glasner J."/>
            <person name="Sabat G."/>
            <person name="Splinter BonDurant S."/>
            <person name="Syed K."/>
            <person name="Yadav J."/>
            <person name="Mgbeahuruike A.C."/>
            <person name="Kovalchuk A."/>
            <person name="Asiegbu F.O."/>
            <person name="Lackner G."/>
            <person name="Hoffmeister D."/>
            <person name="Rencoret J."/>
            <person name="Gutierrez A."/>
            <person name="Sun H."/>
            <person name="Lindquist E."/>
            <person name="Barry K."/>
            <person name="Riley R."/>
            <person name="Grigoriev I.V."/>
            <person name="Henrissat B."/>
            <person name="Kues U."/>
            <person name="Berka R.M."/>
            <person name="Martinez A.T."/>
            <person name="Covert S.F."/>
            <person name="Blanchette R.A."/>
            <person name="Cullen D."/>
        </authorList>
    </citation>
    <scope>NUCLEOTIDE SEQUENCE [LARGE SCALE GENOMIC DNA]</scope>
    <source>
        <strain evidence="3 4">11061_1 CR5-6</strain>
    </source>
</reference>
<organism evidence="3 4">
    <name type="scientific">Phlebiopsis gigantea (strain 11061_1 CR5-6)</name>
    <name type="common">White-rot fungus</name>
    <name type="synonym">Peniophora gigantea</name>
    <dbReference type="NCBI Taxonomy" id="745531"/>
    <lineage>
        <taxon>Eukaryota</taxon>
        <taxon>Fungi</taxon>
        <taxon>Dikarya</taxon>
        <taxon>Basidiomycota</taxon>
        <taxon>Agaricomycotina</taxon>
        <taxon>Agaricomycetes</taxon>
        <taxon>Polyporales</taxon>
        <taxon>Phanerochaetaceae</taxon>
        <taxon>Phlebiopsis</taxon>
    </lineage>
</organism>
<evidence type="ECO:0000256" key="2">
    <source>
        <dbReference type="SAM" id="MobiDB-lite"/>
    </source>
</evidence>
<dbReference type="Proteomes" id="UP000053257">
    <property type="component" value="Unassembled WGS sequence"/>
</dbReference>
<accession>A0A0C3RUX1</accession>
<keyword evidence="4" id="KW-1185">Reference proteome</keyword>
<dbReference type="AlphaFoldDB" id="A0A0C3RUX1"/>
<dbReference type="OrthoDB" id="3363533at2759"/>
<gene>
    <name evidence="3" type="ORF">PHLGIDRAFT_108907</name>
</gene>
<evidence type="ECO:0000313" key="4">
    <source>
        <dbReference type="Proteomes" id="UP000053257"/>
    </source>
</evidence>
<feature type="coiled-coil region" evidence="1">
    <location>
        <begin position="19"/>
        <end position="111"/>
    </location>
</feature>
<evidence type="ECO:0000313" key="3">
    <source>
        <dbReference type="EMBL" id="KIP04921.1"/>
    </source>
</evidence>
<keyword evidence="1" id="KW-0175">Coiled coil</keyword>
<protein>
    <submittedName>
        <fullName evidence="3">Uncharacterized protein</fullName>
    </submittedName>
</protein>
<feature type="region of interest" description="Disordered" evidence="2">
    <location>
        <begin position="142"/>
        <end position="164"/>
    </location>
</feature>
<dbReference type="Gene3D" id="1.10.287.1490">
    <property type="match status" value="1"/>
</dbReference>
<dbReference type="HOGENOM" id="CLU_084561_0_0_1"/>
<dbReference type="EMBL" id="KN840558">
    <property type="protein sequence ID" value="KIP04921.1"/>
    <property type="molecule type" value="Genomic_DNA"/>
</dbReference>
<evidence type="ECO:0000256" key="1">
    <source>
        <dbReference type="SAM" id="Coils"/>
    </source>
</evidence>
<sequence length="219" mass="24462">MRRSQSTRSQGKNSLVFGADELEALKEGAEEGAEDVRQQLRDKHRENEQLKMQIAQLKSQLAERPSLEAVQGLQREYTNLEILLDGTQRENERCMAELERGKQREKALESQLAKLAGPNWQDNLNIAPLSALAPRSGLLGAGHARAGSMSKAQTPTDDGPPDVDATRAYIDQVRLLVIGMEQRLQTREEKLTRSLEEAKAESAKFEELKQRSVAAPMMD</sequence>